<accession>A0A8J3THN9</accession>
<comment type="caution">
    <text evidence="1">The sequence shown here is derived from an EMBL/GenBank/DDBJ whole genome shotgun (WGS) entry which is preliminary data.</text>
</comment>
<sequence>MTVYYRGPEIVITDQVFAVVQPAPRTFAIDELEDVHVAPGHLRWFAPRSCQVRARYQGVEVLLFESSDMRTFGQVRRGLLRALEGRRERDEQYGTLGYR</sequence>
<name>A0A8J3THN9_9ACTN</name>
<dbReference type="RefSeq" id="WP_168113793.1">
    <property type="nucleotide sequence ID" value="NZ_BOON01000043.1"/>
</dbReference>
<proteinExistence type="predicted"/>
<gene>
    <name evidence="1" type="ORF">Pme01_44810</name>
</gene>
<evidence type="ECO:0000313" key="1">
    <source>
        <dbReference type="EMBL" id="GII24884.1"/>
    </source>
</evidence>
<dbReference type="Pfam" id="PF19744">
    <property type="entry name" value="DUF6232"/>
    <property type="match status" value="1"/>
</dbReference>
<organism evidence="1 2">
    <name type="scientific">Planosporangium mesophilum</name>
    <dbReference type="NCBI Taxonomy" id="689768"/>
    <lineage>
        <taxon>Bacteria</taxon>
        <taxon>Bacillati</taxon>
        <taxon>Actinomycetota</taxon>
        <taxon>Actinomycetes</taxon>
        <taxon>Micromonosporales</taxon>
        <taxon>Micromonosporaceae</taxon>
        <taxon>Planosporangium</taxon>
    </lineage>
</organism>
<evidence type="ECO:0000313" key="2">
    <source>
        <dbReference type="Proteomes" id="UP000599074"/>
    </source>
</evidence>
<dbReference type="AlphaFoldDB" id="A0A8J3THN9"/>
<dbReference type="InterPro" id="IPR045629">
    <property type="entry name" value="DUF6232"/>
</dbReference>
<keyword evidence="2" id="KW-1185">Reference proteome</keyword>
<protein>
    <submittedName>
        <fullName evidence="1">Uncharacterized protein</fullName>
    </submittedName>
</protein>
<reference evidence="1" key="1">
    <citation type="submission" date="2021-01" db="EMBL/GenBank/DDBJ databases">
        <title>Whole genome shotgun sequence of Planosporangium mesophilum NBRC 109066.</title>
        <authorList>
            <person name="Komaki H."/>
            <person name="Tamura T."/>
        </authorList>
    </citation>
    <scope>NUCLEOTIDE SEQUENCE</scope>
    <source>
        <strain evidence="1">NBRC 109066</strain>
    </source>
</reference>
<dbReference type="Proteomes" id="UP000599074">
    <property type="component" value="Unassembled WGS sequence"/>
</dbReference>
<dbReference type="EMBL" id="BOON01000043">
    <property type="protein sequence ID" value="GII24884.1"/>
    <property type="molecule type" value="Genomic_DNA"/>
</dbReference>